<evidence type="ECO:0000259" key="3">
    <source>
        <dbReference type="Pfam" id="PF00912"/>
    </source>
</evidence>
<proteinExistence type="predicted"/>
<evidence type="ECO:0000256" key="2">
    <source>
        <dbReference type="ARBA" id="ARBA00022679"/>
    </source>
</evidence>
<evidence type="ECO:0000313" key="5">
    <source>
        <dbReference type="Proteomes" id="UP000578091"/>
    </source>
</evidence>
<dbReference type="EMBL" id="JACCKA010000001">
    <property type="protein sequence ID" value="NZA24757.1"/>
    <property type="molecule type" value="Genomic_DNA"/>
</dbReference>
<dbReference type="PANTHER" id="PTHR32282">
    <property type="entry name" value="BINDING PROTEIN TRANSPEPTIDASE, PUTATIVE-RELATED"/>
    <property type="match status" value="1"/>
</dbReference>
<dbReference type="Pfam" id="PF00912">
    <property type="entry name" value="Transgly"/>
    <property type="match status" value="1"/>
</dbReference>
<dbReference type="AlphaFoldDB" id="A0A853J7Q0"/>
<dbReference type="GO" id="GO:0008955">
    <property type="term" value="F:peptidoglycan glycosyltransferase activity"/>
    <property type="evidence" value="ECO:0007669"/>
    <property type="project" value="TreeGrafter"/>
</dbReference>
<dbReference type="Proteomes" id="UP000578091">
    <property type="component" value="Unassembled WGS sequence"/>
</dbReference>
<keyword evidence="5" id="KW-1185">Reference proteome</keyword>
<dbReference type="InterPro" id="IPR001264">
    <property type="entry name" value="Glyco_trans_51"/>
</dbReference>
<accession>A0A853J7Q0</accession>
<dbReference type="InterPro" id="IPR023346">
    <property type="entry name" value="Lysozyme-like_dom_sf"/>
</dbReference>
<comment type="pathway">
    <text evidence="1">Cell wall biogenesis; peptidoglycan biosynthesis.</text>
</comment>
<dbReference type="InterPro" id="IPR036950">
    <property type="entry name" value="PBP_transglycosylase"/>
</dbReference>
<protein>
    <submittedName>
        <fullName evidence="4">Transglycosylase domain-containing protein</fullName>
    </submittedName>
</protein>
<keyword evidence="2" id="KW-0808">Transferase</keyword>
<gene>
    <name evidence="4" type="ORF">H0E84_00005</name>
</gene>
<feature type="domain" description="Glycosyl transferase family 51" evidence="3">
    <location>
        <begin position="62"/>
        <end position="210"/>
    </location>
</feature>
<dbReference type="Gene3D" id="1.10.3810.10">
    <property type="entry name" value="Biosynthetic peptidoglycan transglycosylase-like"/>
    <property type="match status" value="1"/>
</dbReference>
<feature type="non-terminal residue" evidence="4">
    <location>
        <position position="226"/>
    </location>
</feature>
<dbReference type="InterPro" id="IPR050396">
    <property type="entry name" value="Glycosyltr_51/Transpeptidase"/>
</dbReference>
<dbReference type="SUPFAM" id="SSF53955">
    <property type="entry name" value="Lysozyme-like"/>
    <property type="match status" value="1"/>
</dbReference>
<name>A0A853J7Q0_9GAMM</name>
<reference evidence="4 5" key="1">
    <citation type="submission" date="2020-07" db="EMBL/GenBank/DDBJ databases">
        <title>Luteimonas sp. SJ-92.</title>
        <authorList>
            <person name="Huang X.-X."/>
            <person name="Xu L."/>
            <person name="Sun J.-Q."/>
        </authorList>
    </citation>
    <scope>NUCLEOTIDE SEQUENCE [LARGE SCALE GENOMIC DNA]</scope>
    <source>
        <strain evidence="4 5">SJ-92</strain>
    </source>
</reference>
<dbReference type="GO" id="GO:0030288">
    <property type="term" value="C:outer membrane-bounded periplasmic space"/>
    <property type="evidence" value="ECO:0007669"/>
    <property type="project" value="TreeGrafter"/>
</dbReference>
<dbReference type="PANTHER" id="PTHR32282:SF15">
    <property type="entry name" value="PENICILLIN-BINDING PROTEIN 1C"/>
    <property type="match status" value="1"/>
</dbReference>
<dbReference type="RefSeq" id="WP_180676570.1">
    <property type="nucleotide sequence ID" value="NZ_JACCKA010000001.1"/>
</dbReference>
<comment type="caution">
    <text evidence="4">The sequence shown here is derived from an EMBL/GenBank/DDBJ whole genome shotgun (WGS) entry which is preliminary data.</text>
</comment>
<organism evidence="4 5">
    <name type="scientific">Luteimonas salinisoli</name>
    <dbReference type="NCBI Taxonomy" id="2752307"/>
    <lineage>
        <taxon>Bacteria</taxon>
        <taxon>Pseudomonadati</taxon>
        <taxon>Pseudomonadota</taxon>
        <taxon>Gammaproteobacteria</taxon>
        <taxon>Lysobacterales</taxon>
        <taxon>Lysobacteraceae</taxon>
        <taxon>Luteimonas</taxon>
    </lineage>
</organism>
<evidence type="ECO:0000256" key="1">
    <source>
        <dbReference type="ARBA" id="ARBA00004752"/>
    </source>
</evidence>
<dbReference type="GO" id="GO:0009252">
    <property type="term" value="P:peptidoglycan biosynthetic process"/>
    <property type="evidence" value="ECO:0007669"/>
    <property type="project" value="TreeGrafter"/>
</dbReference>
<sequence>MSAAAGRWWRRAGRLLIVAALAVAALLAVRLLPHPPLSQGVPQSLAVLDREGGLLRLVLAGDQRYRLWLPLEEMEPALVQATLLHEDAWFHAHPGVNPASLARAAWSTYTGGPRIGGSTLTMQLARLRWRLDTRTPGGKLVQIARALQLEARYSKRELLEAYLNLAPYGGNIEGVGAASLIYFGKPASALTLSEALTLAVLPQAPTRRGRLHAAPDADASHAGAGL</sequence>
<evidence type="ECO:0000313" key="4">
    <source>
        <dbReference type="EMBL" id="NZA24757.1"/>
    </source>
</evidence>